<keyword evidence="3" id="KW-1185">Reference proteome</keyword>
<protein>
    <submittedName>
        <fullName evidence="2">Uncharacterized protein</fullName>
    </submittedName>
</protein>
<evidence type="ECO:0000313" key="3">
    <source>
        <dbReference type="Proteomes" id="UP000242141"/>
    </source>
</evidence>
<keyword evidence="1" id="KW-1133">Transmembrane helix</keyword>
<dbReference type="AlphaFoldDB" id="A0A0G7ZKX0"/>
<dbReference type="EMBL" id="CWGI01000001">
    <property type="protein sequence ID" value="CRX36830.1"/>
    <property type="molecule type" value="Genomic_DNA"/>
</dbReference>
<organism evidence="2 3">
    <name type="scientific">Candidatus Hepatoplasma crinochetorum</name>
    <dbReference type="NCBI Taxonomy" id="295596"/>
    <lineage>
        <taxon>Bacteria</taxon>
        <taxon>Bacillati</taxon>
        <taxon>Mycoplasmatota</taxon>
        <taxon>Mollicutes</taxon>
        <taxon>Candidatus Hepatoplasmataceae</taxon>
        <taxon>Candidatus Hepatoplasma</taxon>
    </lineage>
</organism>
<name>A0A0G7ZKX0_9MOLU</name>
<keyword evidence="1" id="KW-0812">Transmembrane</keyword>
<sequence length="230" mass="26377">MIKNKFFSYFFSFAILFSLFGFLNSGKLNQNDYFTEKPKTENLINITADQNVYTAQINEIGRTNIKFTVLYIPDDFFPTDINGDVTFAFSTDQNAYPNPSFPDNANITLDQVIDNENDTYNLVFNASSLDSSTKYEIYSIFGWYEDSNNPGIWIPFSDGDGNNEIQLLNENGESGISATTKMSSGYFWGIIAFSIVILILLITIVVIFFIRYNTYRKTKEKYDLLNKEIK</sequence>
<reference evidence="3" key="1">
    <citation type="submission" date="2015-05" db="EMBL/GenBank/DDBJ databases">
        <authorList>
            <person name="Collingro A."/>
        </authorList>
    </citation>
    <scope>NUCLEOTIDE SEQUENCE [LARGE SCALE GENOMIC DNA]</scope>
    <source>
        <strain evidence="3">Ps</strain>
    </source>
</reference>
<proteinExistence type="predicted"/>
<feature type="transmembrane region" description="Helical" evidence="1">
    <location>
        <begin position="186"/>
        <end position="210"/>
    </location>
</feature>
<evidence type="ECO:0000256" key="1">
    <source>
        <dbReference type="SAM" id="Phobius"/>
    </source>
</evidence>
<dbReference type="Proteomes" id="UP000242141">
    <property type="component" value="Unassembled WGS sequence"/>
</dbReference>
<evidence type="ECO:0000313" key="2">
    <source>
        <dbReference type="EMBL" id="CRX36830.1"/>
    </source>
</evidence>
<keyword evidence="1" id="KW-0472">Membrane</keyword>
<accession>A0A0G7ZKX0</accession>
<gene>
    <name evidence="2" type="ORF">HEPPS_00290</name>
</gene>